<sequence length="108" mass="12195">MTETTCQNCRMLSQIGNVCVFMVKQVNQGLTSLGLMQRVRYSGAQHYATLEQGRHVLWRHVLSGFDSCQKNGPCLTALCQVWNLMQSVEVLFRIFWLGPLAPVKAALH</sequence>
<keyword evidence="2" id="KW-1185">Reference proteome</keyword>
<dbReference type="EMBL" id="JAHRIO010091366">
    <property type="protein sequence ID" value="MEQ2188668.1"/>
    <property type="molecule type" value="Genomic_DNA"/>
</dbReference>
<comment type="caution">
    <text evidence="1">The sequence shown here is derived from an EMBL/GenBank/DDBJ whole genome shotgun (WGS) entry which is preliminary data.</text>
</comment>
<evidence type="ECO:0000313" key="2">
    <source>
        <dbReference type="Proteomes" id="UP001476798"/>
    </source>
</evidence>
<protein>
    <submittedName>
        <fullName evidence="1">Uncharacterized protein</fullName>
    </submittedName>
</protein>
<gene>
    <name evidence="1" type="ORF">GOODEAATRI_017349</name>
</gene>
<reference evidence="1 2" key="1">
    <citation type="submission" date="2021-06" db="EMBL/GenBank/DDBJ databases">
        <authorList>
            <person name="Palmer J.M."/>
        </authorList>
    </citation>
    <scope>NUCLEOTIDE SEQUENCE [LARGE SCALE GENOMIC DNA]</scope>
    <source>
        <strain evidence="1 2">GA_2019</strain>
        <tissue evidence="1">Muscle</tissue>
    </source>
</reference>
<proteinExistence type="predicted"/>
<accession>A0ABV0PZC8</accession>
<organism evidence="1 2">
    <name type="scientific">Goodea atripinnis</name>
    <dbReference type="NCBI Taxonomy" id="208336"/>
    <lineage>
        <taxon>Eukaryota</taxon>
        <taxon>Metazoa</taxon>
        <taxon>Chordata</taxon>
        <taxon>Craniata</taxon>
        <taxon>Vertebrata</taxon>
        <taxon>Euteleostomi</taxon>
        <taxon>Actinopterygii</taxon>
        <taxon>Neopterygii</taxon>
        <taxon>Teleostei</taxon>
        <taxon>Neoteleostei</taxon>
        <taxon>Acanthomorphata</taxon>
        <taxon>Ovalentaria</taxon>
        <taxon>Atherinomorphae</taxon>
        <taxon>Cyprinodontiformes</taxon>
        <taxon>Goodeidae</taxon>
        <taxon>Goodea</taxon>
    </lineage>
</organism>
<dbReference type="Proteomes" id="UP001476798">
    <property type="component" value="Unassembled WGS sequence"/>
</dbReference>
<evidence type="ECO:0000313" key="1">
    <source>
        <dbReference type="EMBL" id="MEQ2188668.1"/>
    </source>
</evidence>
<name>A0ABV0PZC8_9TELE</name>